<sequence>MSLISDKIEDKLLILVFGNSFCLEQNEQALGHPLLIITLATL</sequence>
<gene>
    <name evidence="1" type="ORF">S01H4_39646</name>
</gene>
<name>X1BYZ4_9ZZZZ</name>
<proteinExistence type="predicted"/>
<dbReference type="EMBL" id="BART01021502">
    <property type="protein sequence ID" value="GAH01041.1"/>
    <property type="molecule type" value="Genomic_DNA"/>
</dbReference>
<reference evidence="1" key="1">
    <citation type="journal article" date="2014" name="Front. Microbiol.">
        <title>High frequency of phylogenetically diverse reductive dehalogenase-homologous genes in deep subseafloor sedimentary metagenomes.</title>
        <authorList>
            <person name="Kawai M."/>
            <person name="Futagami T."/>
            <person name="Toyoda A."/>
            <person name="Takaki Y."/>
            <person name="Nishi S."/>
            <person name="Hori S."/>
            <person name="Arai W."/>
            <person name="Tsubouchi T."/>
            <person name="Morono Y."/>
            <person name="Uchiyama I."/>
            <person name="Ito T."/>
            <person name="Fujiyama A."/>
            <person name="Inagaki F."/>
            <person name="Takami H."/>
        </authorList>
    </citation>
    <scope>NUCLEOTIDE SEQUENCE</scope>
    <source>
        <strain evidence="1">Expedition CK06-06</strain>
    </source>
</reference>
<organism evidence="1">
    <name type="scientific">marine sediment metagenome</name>
    <dbReference type="NCBI Taxonomy" id="412755"/>
    <lineage>
        <taxon>unclassified sequences</taxon>
        <taxon>metagenomes</taxon>
        <taxon>ecological metagenomes</taxon>
    </lineage>
</organism>
<comment type="caution">
    <text evidence="1">The sequence shown here is derived from an EMBL/GenBank/DDBJ whole genome shotgun (WGS) entry which is preliminary data.</text>
</comment>
<accession>X1BYZ4</accession>
<dbReference type="AlphaFoldDB" id="X1BYZ4"/>
<evidence type="ECO:0000313" key="1">
    <source>
        <dbReference type="EMBL" id="GAH01041.1"/>
    </source>
</evidence>
<protein>
    <submittedName>
        <fullName evidence="1">Uncharacterized protein</fullName>
    </submittedName>
</protein>